<accession>A0A1L9S5I1</accession>
<organism evidence="2 3">
    <name type="scientific">Penicilliopsis zonata CBS 506.65</name>
    <dbReference type="NCBI Taxonomy" id="1073090"/>
    <lineage>
        <taxon>Eukaryota</taxon>
        <taxon>Fungi</taxon>
        <taxon>Dikarya</taxon>
        <taxon>Ascomycota</taxon>
        <taxon>Pezizomycotina</taxon>
        <taxon>Eurotiomycetes</taxon>
        <taxon>Eurotiomycetidae</taxon>
        <taxon>Eurotiales</taxon>
        <taxon>Aspergillaceae</taxon>
        <taxon>Penicilliopsis</taxon>
    </lineage>
</organism>
<dbReference type="Proteomes" id="UP000184188">
    <property type="component" value="Unassembled WGS sequence"/>
</dbReference>
<dbReference type="PANTHER" id="PTHR36183">
    <property type="entry name" value="BETA-GLUCURONIDASE"/>
    <property type="match status" value="1"/>
</dbReference>
<reference evidence="3" key="1">
    <citation type="journal article" date="2017" name="Genome Biol.">
        <title>Comparative genomics reveals high biological diversity and specific adaptations in the industrially and medically important fungal genus Aspergillus.</title>
        <authorList>
            <person name="de Vries R.P."/>
            <person name="Riley R."/>
            <person name="Wiebenga A."/>
            <person name="Aguilar-Osorio G."/>
            <person name="Amillis S."/>
            <person name="Uchima C.A."/>
            <person name="Anderluh G."/>
            <person name="Asadollahi M."/>
            <person name="Askin M."/>
            <person name="Barry K."/>
            <person name="Battaglia E."/>
            <person name="Bayram O."/>
            <person name="Benocci T."/>
            <person name="Braus-Stromeyer S.A."/>
            <person name="Caldana C."/>
            <person name="Canovas D."/>
            <person name="Cerqueira G.C."/>
            <person name="Chen F."/>
            <person name="Chen W."/>
            <person name="Choi C."/>
            <person name="Clum A."/>
            <person name="Dos Santos R.A."/>
            <person name="Damasio A.R."/>
            <person name="Diallinas G."/>
            <person name="Emri T."/>
            <person name="Fekete E."/>
            <person name="Flipphi M."/>
            <person name="Freyberg S."/>
            <person name="Gallo A."/>
            <person name="Gournas C."/>
            <person name="Habgood R."/>
            <person name="Hainaut M."/>
            <person name="Harispe M.L."/>
            <person name="Henrissat B."/>
            <person name="Hilden K.S."/>
            <person name="Hope R."/>
            <person name="Hossain A."/>
            <person name="Karabika E."/>
            <person name="Karaffa L."/>
            <person name="Karanyi Z."/>
            <person name="Krasevec N."/>
            <person name="Kuo A."/>
            <person name="Kusch H."/>
            <person name="LaButti K."/>
            <person name="Lagendijk E.L."/>
            <person name="Lapidus A."/>
            <person name="Levasseur A."/>
            <person name="Lindquist E."/>
            <person name="Lipzen A."/>
            <person name="Logrieco A.F."/>
            <person name="MacCabe A."/>
            <person name="Maekelae M.R."/>
            <person name="Malavazi I."/>
            <person name="Melin P."/>
            <person name="Meyer V."/>
            <person name="Mielnichuk N."/>
            <person name="Miskei M."/>
            <person name="Molnar A.P."/>
            <person name="Mule G."/>
            <person name="Ngan C.Y."/>
            <person name="Orejas M."/>
            <person name="Orosz E."/>
            <person name="Ouedraogo J.P."/>
            <person name="Overkamp K.M."/>
            <person name="Park H.-S."/>
            <person name="Perrone G."/>
            <person name="Piumi F."/>
            <person name="Punt P.J."/>
            <person name="Ram A.F."/>
            <person name="Ramon A."/>
            <person name="Rauscher S."/>
            <person name="Record E."/>
            <person name="Riano-Pachon D.M."/>
            <person name="Robert V."/>
            <person name="Roehrig J."/>
            <person name="Ruller R."/>
            <person name="Salamov A."/>
            <person name="Salih N.S."/>
            <person name="Samson R.A."/>
            <person name="Sandor E."/>
            <person name="Sanguinetti M."/>
            <person name="Schuetze T."/>
            <person name="Sepcic K."/>
            <person name="Shelest E."/>
            <person name="Sherlock G."/>
            <person name="Sophianopoulou V."/>
            <person name="Squina F.M."/>
            <person name="Sun H."/>
            <person name="Susca A."/>
            <person name="Todd R.B."/>
            <person name="Tsang A."/>
            <person name="Unkles S.E."/>
            <person name="van de Wiele N."/>
            <person name="van Rossen-Uffink D."/>
            <person name="Oliveira J.V."/>
            <person name="Vesth T.C."/>
            <person name="Visser J."/>
            <person name="Yu J.-H."/>
            <person name="Zhou M."/>
            <person name="Andersen M.R."/>
            <person name="Archer D.B."/>
            <person name="Baker S.E."/>
            <person name="Benoit I."/>
            <person name="Brakhage A.A."/>
            <person name="Braus G.H."/>
            <person name="Fischer R."/>
            <person name="Frisvad J.C."/>
            <person name="Goldman G.H."/>
            <person name="Houbraken J."/>
            <person name="Oakley B."/>
            <person name="Pocsi I."/>
            <person name="Scazzocchio C."/>
            <person name="Seiboth B."/>
            <person name="vanKuyk P.A."/>
            <person name="Wortman J."/>
            <person name="Dyer P.S."/>
            <person name="Grigoriev I.V."/>
        </authorList>
    </citation>
    <scope>NUCLEOTIDE SEQUENCE [LARGE SCALE GENOMIC DNA]</scope>
    <source>
        <strain evidence="3">CBS 506.65</strain>
    </source>
</reference>
<dbReference type="GeneID" id="34614640"/>
<dbReference type="VEuPathDB" id="FungiDB:ASPZODRAFT_29260"/>
<name>A0A1L9S5I1_9EURO</name>
<gene>
    <name evidence="2" type="ORF">ASPZODRAFT_29260</name>
</gene>
<keyword evidence="3" id="KW-1185">Reference proteome</keyword>
<evidence type="ECO:0000313" key="3">
    <source>
        <dbReference type="Proteomes" id="UP000184188"/>
    </source>
</evidence>
<sequence length="508" mass="54051">MQAILKAPASMSSTVSLTVPATATNAVLAPGDFVGFGFETAFVNDYANDFSNKLMNSVAKRLPETLTIRTGGTSGDMLTYDPGQAAVKVCVSGDCPIGSSAAYILGPAYFDGFASFQDFHLSVQAPLGPTVNLSNTLAYVELALDQVGDRLAAIAIGNEPNLYPAEFGVSYSIEQYVADVELVRANLTDALGLNETIFELLDISDFAETDSTTKFTIINTFERGIDSTDNAKFAATHFYQIKTETSTLAQMQTDLMNHAVIVSNISAGVPQDVAYLAANYPAVQYIFSETGSGLTTPREIQDSFGAALWFVDFQLYSLVSGVARVDGTQRPAANHSLWVPDDSAGDVNPGPQVRAPFYAQPFVADFIGLAPGNVLEIDLASDYLVAYASYNASTGAAEKLALINFIAWADGISTASRGSVSFAVSASGLRDTVRVRRLRAEAGCQAMGYDYAGPEQNITWAGEQWSYSLDGGEGHLVANVNVSEVVDVTDGQFTVQVLDSEAILVDLI</sequence>
<dbReference type="RefSeq" id="XP_022576928.1">
    <property type="nucleotide sequence ID" value="XM_022728176.1"/>
</dbReference>
<dbReference type="PANTHER" id="PTHR36183:SF2">
    <property type="entry name" value="BETA-GLUCURONIDASE C-TERMINAL DOMAIN-CONTAINING PROTEIN"/>
    <property type="match status" value="1"/>
</dbReference>
<evidence type="ECO:0000259" key="1">
    <source>
        <dbReference type="Pfam" id="PF16862"/>
    </source>
</evidence>
<dbReference type="InterPro" id="IPR017853">
    <property type="entry name" value="GH"/>
</dbReference>
<dbReference type="OrthoDB" id="2831684at2759"/>
<feature type="domain" description="Beta-glucuronidase C-terminal" evidence="1">
    <location>
        <begin position="386"/>
        <end position="504"/>
    </location>
</feature>
<dbReference type="InterPro" id="IPR031728">
    <property type="entry name" value="GlcAase_C"/>
</dbReference>
<dbReference type="SUPFAM" id="SSF51445">
    <property type="entry name" value="(Trans)glycosidases"/>
    <property type="match status" value="1"/>
</dbReference>
<dbReference type="EMBL" id="KV878360">
    <property type="protein sequence ID" value="OJJ42418.1"/>
    <property type="molecule type" value="Genomic_DNA"/>
</dbReference>
<proteinExistence type="predicted"/>
<evidence type="ECO:0000313" key="2">
    <source>
        <dbReference type="EMBL" id="OJJ42418.1"/>
    </source>
</evidence>
<dbReference type="Pfam" id="PF16862">
    <property type="entry name" value="Glyco_hydro_79C"/>
    <property type="match status" value="1"/>
</dbReference>
<dbReference type="AlphaFoldDB" id="A0A1L9S5I1"/>
<dbReference type="InterPro" id="IPR052974">
    <property type="entry name" value="GH79_Enzymes"/>
</dbReference>
<protein>
    <recommendedName>
        <fullName evidence="1">Beta-glucuronidase C-terminal domain-containing protein</fullName>
    </recommendedName>
</protein>
<dbReference type="Gene3D" id="3.20.20.80">
    <property type="entry name" value="Glycosidases"/>
    <property type="match status" value="1"/>
</dbReference>